<proteinExistence type="predicted"/>
<gene>
    <name evidence="1" type="ORF">KK2020170_12310</name>
</gene>
<name>A0ABM7SAP5_9FLAO</name>
<organism evidence="1 2">
    <name type="scientific">Flavobacterium okayamense</name>
    <dbReference type="NCBI Taxonomy" id="2830782"/>
    <lineage>
        <taxon>Bacteria</taxon>
        <taxon>Pseudomonadati</taxon>
        <taxon>Bacteroidota</taxon>
        <taxon>Flavobacteriia</taxon>
        <taxon>Flavobacteriales</taxon>
        <taxon>Flavobacteriaceae</taxon>
        <taxon>Flavobacterium</taxon>
    </lineage>
</organism>
<reference evidence="1 2" key="1">
    <citation type="submission" date="2021-06" db="EMBL/GenBank/DDBJ databases">
        <title>Whole genome sequences of Flavobacterium sp. KK2020170 and assembly.</title>
        <authorList>
            <person name="Kitahara K."/>
            <person name="Miyoshi S."/>
            <person name="Uesaka K."/>
        </authorList>
    </citation>
    <scope>NUCLEOTIDE SEQUENCE [LARGE SCALE GENOMIC DNA]</scope>
    <source>
        <strain evidence="1 2">KK2020170</strain>
    </source>
</reference>
<dbReference type="Proteomes" id="UP000825258">
    <property type="component" value="Chromosome"/>
</dbReference>
<keyword evidence="2" id="KW-1185">Reference proteome</keyword>
<dbReference type="EMBL" id="AP024749">
    <property type="protein sequence ID" value="BCY28363.1"/>
    <property type="molecule type" value="Genomic_DNA"/>
</dbReference>
<dbReference type="RefSeq" id="WP_221259934.1">
    <property type="nucleotide sequence ID" value="NZ_AP024749.1"/>
</dbReference>
<evidence type="ECO:0000313" key="2">
    <source>
        <dbReference type="Proteomes" id="UP000825258"/>
    </source>
</evidence>
<sequence length="254" mass="30329">MQIKALEYKYFNHIPFSKIEKKYNTYNSKKTVNLTEDEFKSILSNLFTIKYLFPEFAGQINLKGFQMLNHVYFSSNITIEFGWLMIENLDRSYLNWYNELLNNSYDISNILLDNELHDFVEQALIDYMAYRKIEYGKFFLQRYTKVILDVNNIFNYEKIKKRIENTPKPLKLIADNIKMVNPDLSVDEYLFLMFIIKNAILKSDNAAIDYAFVNSIVKNDFFKIDNNREIYRVTINKTLNMNWEINKGRGGHKL</sequence>
<protein>
    <submittedName>
        <fullName evidence="1">Uncharacterized protein</fullName>
    </submittedName>
</protein>
<accession>A0ABM7SAP5</accession>
<evidence type="ECO:0000313" key="1">
    <source>
        <dbReference type="EMBL" id="BCY28363.1"/>
    </source>
</evidence>